<gene>
    <name evidence="9" type="ORF">E5162_08320</name>
</gene>
<dbReference type="PROSITE" id="PS50059">
    <property type="entry name" value="FKBP_PPIASE"/>
    <property type="match status" value="1"/>
</dbReference>
<dbReference type="SUPFAM" id="SSF54534">
    <property type="entry name" value="FKBP-like"/>
    <property type="match status" value="1"/>
</dbReference>
<dbReference type="InterPro" id="IPR001179">
    <property type="entry name" value="PPIase_FKBP_dom"/>
</dbReference>
<organism evidence="9 10">
    <name type="scientific">Marinicauda pacifica</name>
    <dbReference type="NCBI Taxonomy" id="1133559"/>
    <lineage>
        <taxon>Bacteria</taxon>
        <taxon>Pseudomonadati</taxon>
        <taxon>Pseudomonadota</taxon>
        <taxon>Alphaproteobacteria</taxon>
        <taxon>Maricaulales</taxon>
        <taxon>Maricaulaceae</taxon>
        <taxon>Marinicauda</taxon>
    </lineage>
</organism>
<evidence type="ECO:0000256" key="6">
    <source>
        <dbReference type="RuleBase" id="RU003915"/>
    </source>
</evidence>
<dbReference type="Proteomes" id="UP000305451">
    <property type="component" value="Unassembled WGS sequence"/>
</dbReference>
<evidence type="ECO:0000313" key="9">
    <source>
        <dbReference type="EMBL" id="TGY93390.1"/>
    </source>
</evidence>
<feature type="compositionally biased region" description="Acidic residues" evidence="7">
    <location>
        <begin position="128"/>
        <end position="146"/>
    </location>
</feature>
<evidence type="ECO:0000256" key="2">
    <source>
        <dbReference type="ARBA" id="ARBA00006577"/>
    </source>
</evidence>
<dbReference type="GO" id="GO:0003755">
    <property type="term" value="F:peptidyl-prolyl cis-trans isomerase activity"/>
    <property type="evidence" value="ECO:0007669"/>
    <property type="project" value="UniProtKB-UniRule"/>
</dbReference>
<evidence type="ECO:0000256" key="3">
    <source>
        <dbReference type="ARBA" id="ARBA00023110"/>
    </source>
</evidence>
<comment type="similarity">
    <text evidence="2 6">Belongs to the FKBP-type PPIase family.</text>
</comment>
<dbReference type="EMBL" id="SRXV01000002">
    <property type="protein sequence ID" value="TGY93390.1"/>
    <property type="molecule type" value="Genomic_DNA"/>
</dbReference>
<keyword evidence="10" id="KW-1185">Reference proteome</keyword>
<dbReference type="AlphaFoldDB" id="A0A4S2HBP1"/>
<keyword evidence="3 5" id="KW-0697">Rotamase</keyword>
<dbReference type="InterPro" id="IPR046357">
    <property type="entry name" value="PPIase_dom_sf"/>
</dbReference>
<reference evidence="9 10" key="1">
    <citation type="journal article" date="2013" name="Int. J. Syst. Evol. Microbiol.">
        <title>Marinicauda pacifica gen. nov., sp. nov., a prosthecate alphaproteobacterium of the family Hyphomonadaceae isolated from deep seawater.</title>
        <authorList>
            <person name="Zhang X.Y."/>
            <person name="Li G.W."/>
            <person name="Wang C.S."/>
            <person name="Zhang Y.J."/>
            <person name="Xu X.W."/>
            <person name="Li H."/>
            <person name="Liu A."/>
            <person name="Liu C."/>
            <person name="Xie B.B."/>
            <person name="Qin Q.L."/>
            <person name="Xu Z."/>
            <person name="Chen X.L."/>
            <person name="Zhou B.C."/>
            <person name="Zhang Y.Z."/>
        </authorList>
    </citation>
    <scope>NUCLEOTIDE SEQUENCE [LARGE SCALE GENOMIC DNA]</scope>
    <source>
        <strain evidence="9 10">P-1 km-3</strain>
    </source>
</reference>
<proteinExistence type="inferred from homology"/>
<comment type="caution">
    <text evidence="9">The sequence shown here is derived from an EMBL/GenBank/DDBJ whole genome shotgun (WGS) entry which is preliminary data.</text>
</comment>
<evidence type="ECO:0000256" key="1">
    <source>
        <dbReference type="ARBA" id="ARBA00000971"/>
    </source>
</evidence>
<protein>
    <recommendedName>
        <fullName evidence="6">Peptidyl-prolyl cis-trans isomerase</fullName>
        <ecNumber evidence="6">5.2.1.8</ecNumber>
    </recommendedName>
</protein>
<evidence type="ECO:0000256" key="5">
    <source>
        <dbReference type="PROSITE-ProRule" id="PRU00277"/>
    </source>
</evidence>
<sequence>MSQAFMEAARAQTCVVTLQSGLSLRIDRPVDDDSAPSPASGDRVTVHYEGQLMDGQVFDSSYARNEPATFPSDRLIQGWVEALPLMRVGEAWTLFIPAELAYGERGTPGGPIGPNQALMFRLELLDLPVEEAQPETPEDAADEAEGDPGAGDGNE</sequence>
<dbReference type="PANTHER" id="PTHR43811:SF19">
    <property type="entry name" value="39 KDA FK506-BINDING NUCLEAR PROTEIN"/>
    <property type="match status" value="1"/>
</dbReference>
<comment type="catalytic activity">
    <reaction evidence="1 5 6">
        <text>[protein]-peptidylproline (omega=180) = [protein]-peptidylproline (omega=0)</text>
        <dbReference type="Rhea" id="RHEA:16237"/>
        <dbReference type="Rhea" id="RHEA-COMP:10747"/>
        <dbReference type="Rhea" id="RHEA-COMP:10748"/>
        <dbReference type="ChEBI" id="CHEBI:83833"/>
        <dbReference type="ChEBI" id="CHEBI:83834"/>
        <dbReference type="EC" id="5.2.1.8"/>
    </reaction>
</comment>
<dbReference type="Gene3D" id="3.10.50.40">
    <property type="match status" value="1"/>
</dbReference>
<name>A0A4S2HBP1_9PROT</name>
<dbReference type="EC" id="5.2.1.8" evidence="6"/>
<evidence type="ECO:0000256" key="4">
    <source>
        <dbReference type="ARBA" id="ARBA00023235"/>
    </source>
</evidence>
<feature type="region of interest" description="Disordered" evidence="7">
    <location>
        <begin position="128"/>
        <end position="155"/>
    </location>
</feature>
<keyword evidence="4 5" id="KW-0413">Isomerase</keyword>
<evidence type="ECO:0000259" key="8">
    <source>
        <dbReference type="PROSITE" id="PS50059"/>
    </source>
</evidence>
<accession>A0A4S2HBP1</accession>
<feature type="domain" description="PPIase FKBP-type" evidence="8">
    <location>
        <begin position="41"/>
        <end position="128"/>
    </location>
</feature>
<dbReference type="Pfam" id="PF00254">
    <property type="entry name" value="FKBP_C"/>
    <property type="match status" value="1"/>
</dbReference>
<dbReference type="OrthoDB" id="9812109at2"/>
<evidence type="ECO:0000256" key="7">
    <source>
        <dbReference type="SAM" id="MobiDB-lite"/>
    </source>
</evidence>
<evidence type="ECO:0000313" key="10">
    <source>
        <dbReference type="Proteomes" id="UP000305451"/>
    </source>
</evidence>
<dbReference type="PANTHER" id="PTHR43811">
    <property type="entry name" value="FKBP-TYPE PEPTIDYL-PROLYL CIS-TRANS ISOMERASE FKPA"/>
    <property type="match status" value="1"/>
</dbReference>